<feature type="compositionally biased region" description="Basic and acidic residues" evidence="7">
    <location>
        <begin position="744"/>
        <end position="759"/>
    </location>
</feature>
<keyword evidence="3" id="KW-0378">Hydrolase</keyword>
<evidence type="ECO:0000256" key="5">
    <source>
        <dbReference type="ARBA" id="ARBA00023136"/>
    </source>
</evidence>
<reference evidence="10 12" key="2">
    <citation type="submission" date="2016-10" db="EMBL/GenBank/DDBJ databases">
        <authorList>
            <person name="de Groot N.N."/>
        </authorList>
    </citation>
    <scope>NUCLEOTIDE SEQUENCE [LARGE SCALE GENOMIC DNA]</scope>
    <source>
        <strain evidence="10 12">DSM 2895</strain>
    </source>
</reference>
<keyword evidence="2" id="KW-0547">Nucleotide-binding</keyword>
<feature type="compositionally biased region" description="Basic and acidic residues" evidence="7">
    <location>
        <begin position="767"/>
        <end position="777"/>
    </location>
</feature>
<sequence>MFIPQSYFTQAEIHKWVKSQKTSPPQVAVRLHALLERFELTGDQVRAARCRDLLRKAEDTEFVIAFCGHFSAGKSTMINELMGDDLLPTNPIPTSANVVKVRTGPAHASVTFKEKGETAFPYPYDSKEIQAYCTDGDQVERVEITHPNDQLPSGVAILDTPGIDSTEDAHRVAAESMLHTADLVLYMTDYNHVQSRLNGEFIETLQKEMKPVWFLVNQIDKHVAFEVQFTEYMRKIVASFTAFGVGEANIFFTTVREMDHPHNDVPQLKERLAEAISEKGRRVTETVLTAAYLLVRDHLEWREAVRCKEINAHLTVLGTYDMADGARIEQELLAARKQEQALAEETERFEREFLSQLDRLFKNANLMPYHTRELARSFVESQQLSFRVGRLFSGRRTKEEQERRLVRFHREVCENAATYLDIHLKKMMLEHLEAYGIENETLRRSIYEMKVPITRNLLLNVLNKGALFSTEYVVRYASFVVEAIRELYSRAAKEKMEEALSDLKGNRQKKVDKLAAQCAELEKKRFAYRALTEAAAGQQRALEEMMNLLGGSEVDSQYSQQREENSESSRAFQSSEQEKRKTQPSIRVNIGRKQAKRQPSREKSEGDIRERSQLAVEALEQSAHLLQGLPGFHVTVQDLLSRARRMRKKQYTIALFGAFSAGKSSFANALLGDSVLPVSPHPTTAAINHVLPPTEEQPHGTVLVQFKREEQVLSDVNQALEIAECKVTTFAEMEALLDEHEQFVREQEERKAEQDRQAEQEQQEQPEADKKEEEKRDPLELLGREQLFFLEAVRTGLHRMNGRFGMELAVGMEELAPFVAAEEQSCFVERVLLYYDGPLTRQGVILIDTPGAGSMNARHTEVAFNHIKHADAVVFVTYYNHAFSRADREFLIQLGRVKEYFAKDKMFFIVNAADLAASEEEIDDVLEHVERNLLACGIRKARLYPVSSQIGMLAARHERHPLSGEEAALYCKLTGTATDNGPMAGADGRFFSGISLFEDDFRAFVARELVDAAAASAFEDIGRAMRMLDSWRTEAHVKEEARSRKQAHAWKAREEAKNVVSAFDTDIERGLMEQEIEELVYYVKQRVFYRYFDEFKLLFNVMTFMDEAEEMQTLLRRYTNEIIRFVAFDLAQEMRATSLRIEMFLGQTLAGIHRRAERELRTLDNGITLAVYEPPEFSTPSFAPGLYESNATMFADLLAPHKNRTTFFTEEGNLQLRDELEARLRGPVSEYVSACEQVLKEVYLPAFEQEIERLRIEWSKQVSEYFDGKLAALTASGDIKALDKVYKSLLNLYHTRESKNI</sequence>
<feature type="coiled-coil region" evidence="6">
    <location>
        <begin position="493"/>
        <end position="524"/>
    </location>
</feature>
<dbReference type="PANTHER" id="PTHR10465">
    <property type="entry name" value="TRANSMEMBRANE GTPASE FZO1"/>
    <property type="match status" value="1"/>
</dbReference>
<dbReference type="GO" id="GO:0005525">
    <property type="term" value="F:GTP binding"/>
    <property type="evidence" value="ECO:0007669"/>
    <property type="project" value="UniProtKB-KW"/>
</dbReference>
<evidence type="ECO:0000256" key="6">
    <source>
        <dbReference type="SAM" id="Coils"/>
    </source>
</evidence>
<organism evidence="9 11">
    <name type="scientific">Aneurinibacillus migulanus</name>
    <name type="common">Bacillus migulanus</name>
    <dbReference type="NCBI Taxonomy" id="47500"/>
    <lineage>
        <taxon>Bacteria</taxon>
        <taxon>Bacillati</taxon>
        <taxon>Bacillota</taxon>
        <taxon>Bacilli</taxon>
        <taxon>Bacillales</taxon>
        <taxon>Paenibacillaceae</taxon>
        <taxon>Aneurinibacillus group</taxon>
        <taxon>Aneurinibacillus</taxon>
    </lineage>
</organism>
<dbReference type="CDD" id="cd09912">
    <property type="entry name" value="DLP_2"/>
    <property type="match status" value="1"/>
</dbReference>
<accession>A0A0D1Y2X4</accession>
<evidence type="ECO:0000259" key="8">
    <source>
        <dbReference type="Pfam" id="PF00350"/>
    </source>
</evidence>
<feature type="region of interest" description="Disordered" evidence="7">
    <location>
        <begin position="744"/>
        <end position="777"/>
    </location>
</feature>
<dbReference type="Proteomes" id="UP000037269">
    <property type="component" value="Unassembled WGS sequence"/>
</dbReference>
<dbReference type="STRING" id="47500.AF333_13565"/>
<dbReference type="GO" id="GO:0016020">
    <property type="term" value="C:membrane"/>
    <property type="evidence" value="ECO:0007669"/>
    <property type="project" value="UniProtKB-SubCell"/>
</dbReference>
<feature type="compositionally biased region" description="Basic and acidic residues" evidence="7">
    <location>
        <begin position="599"/>
        <end position="609"/>
    </location>
</feature>
<evidence type="ECO:0000256" key="7">
    <source>
        <dbReference type="SAM" id="MobiDB-lite"/>
    </source>
</evidence>
<dbReference type="SUPFAM" id="SSF52540">
    <property type="entry name" value="P-loop containing nucleoside triphosphate hydrolases"/>
    <property type="match status" value="2"/>
</dbReference>
<dbReference type="GeneID" id="42306200"/>
<dbReference type="Proteomes" id="UP000182836">
    <property type="component" value="Unassembled WGS sequence"/>
</dbReference>
<evidence type="ECO:0000256" key="2">
    <source>
        <dbReference type="ARBA" id="ARBA00022741"/>
    </source>
</evidence>
<feature type="domain" description="Dynamin N-terminal" evidence="8">
    <location>
        <begin position="64"/>
        <end position="218"/>
    </location>
</feature>
<keyword evidence="4" id="KW-0342">GTP-binding</keyword>
<evidence type="ECO:0000313" key="9">
    <source>
        <dbReference type="EMBL" id="KON96351.1"/>
    </source>
</evidence>
<evidence type="ECO:0000256" key="4">
    <source>
        <dbReference type="ARBA" id="ARBA00023134"/>
    </source>
</evidence>
<dbReference type="EMBL" id="LGUG01000004">
    <property type="protein sequence ID" value="KON96351.1"/>
    <property type="molecule type" value="Genomic_DNA"/>
</dbReference>
<dbReference type="PANTHER" id="PTHR10465:SF0">
    <property type="entry name" value="SARCALUMENIN"/>
    <property type="match status" value="1"/>
</dbReference>
<evidence type="ECO:0000313" key="11">
    <source>
        <dbReference type="Proteomes" id="UP000037269"/>
    </source>
</evidence>
<comment type="subcellular location">
    <subcellularLocation>
        <location evidence="1">Membrane</location>
    </subcellularLocation>
</comment>
<feature type="region of interest" description="Disordered" evidence="7">
    <location>
        <begin position="555"/>
        <end position="609"/>
    </location>
</feature>
<dbReference type="PATRIC" id="fig|47500.8.peg.1485"/>
<dbReference type="InterPro" id="IPR045063">
    <property type="entry name" value="Dynamin_N"/>
</dbReference>
<dbReference type="GO" id="GO:0003924">
    <property type="term" value="F:GTPase activity"/>
    <property type="evidence" value="ECO:0007669"/>
    <property type="project" value="InterPro"/>
</dbReference>
<dbReference type="InterPro" id="IPR027094">
    <property type="entry name" value="Mitofusin_fam"/>
</dbReference>
<evidence type="ECO:0000256" key="3">
    <source>
        <dbReference type="ARBA" id="ARBA00022801"/>
    </source>
</evidence>
<reference evidence="9 11" key="1">
    <citation type="submission" date="2015-07" db="EMBL/GenBank/DDBJ databases">
        <title>Fjat-14205 dsm 2895.</title>
        <authorList>
            <person name="Liu B."/>
            <person name="Wang J."/>
            <person name="Zhu Y."/>
            <person name="Liu G."/>
            <person name="Chen Q."/>
            <person name="Chen Z."/>
            <person name="Lan J."/>
            <person name="Che J."/>
            <person name="Ge C."/>
            <person name="Shi H."/>
            <person name="Pan Z."/>
            <person name="Liu X."/>
        </authorList>
    </citation>
    <scope>NUCLEOTIDE SEQUENCE [LARGE SCALE GENOMIC DNA]</scope>
    <source>
        <strain evidence="9 11">DSM 2895</strain>
    </source>
</reference>
<name>A0A0D1Y2X4_ANEMI</name>
<dbReference type="RefSeq" id="WP_043064035.1">
    <property type="nucleotide sequence ID" value="NZ_BJOA01000010.1"/>
</dbReference>
<evidence type="ECO:0000256" key="1">
    <source>
        <dbReference type="ARBA" id="ARBA00004370"/>
    </source>
</evidence>
<keyword evidence="5" id="KW-0472">Membrane</keyword>
<dbReference type="Gene3D" id="3.40.50.300">
    <property type="entry name" value="P-loop containing nucleotide triphosphate hydrolases"/>
    <property type="match status" value="2"/>
</dbReference>
<gene>
    <name evidence="9" type="ORF">AF333_13565</name>
    <name evidence="10" type="ORF">SAMN04487909_102225</name>
</gene>
<dbReference type="OrthoDB" id="5477114at2"/>
<evidence type="ECO:0000313" key="12">
    <source>
        <dbReference type="Proteomes" id="UP000182836"/>
    </source>
</evidence>
<evidence type="ECO:0000313" key="10">
    <source>
        <dbReference type="EMBL" id="SDI23699.1"/>
    </source>
</evidence>
<keyword evidence="11" id="KW-1185">Reference proteome</keyword>
<dbReference type="EMBL" id="FNED01000002">
    <property type="protein sequence ID" value="SDI23699.1"/>
    <property type="molecule type" value="Genomic_DNA"/>
</dbReference>
<keyword evidence="6" id="KW-0175">Coiled coil</keyword>
<dbReference type="InterPro" id="IPR027417">
    <property type="entry name" value="P-loop_NTPase"/>
</dbReference>
<feature type="domain" description="Dynamin N-terminal" evidence="8">
    <location>
        <begin position="653"/>
        <end position="911"/>
    </location>
</feature>
<dbReference type="Pfam" id="PF00350">
    <property type="entry name" value="Dynamin_N"/>
    <property type="match status" value="2"/>
</dbReference>
<proteinExistence type="predicted"/>
<protein>
    <submittedName>
        <fullName evidence="10">Small GTP-binding protein domain-containing protein</fullName>
    </submittedName>
</protein>